<dbReference type="AlphaFoldDB" id="A0AB38TQH2"/>
<feature type="region of interest" description="Disordered" evidence="1">
    <location>
        <begin position="80"/>
        <end position="104"/>
    </location>
</feature>
<evidence type="ECO:0000313" key="2">
    <source>
        <dbReference type="EMBL" id="UWX69696.1"/>
    </source>
</evidence>
<feature type="region of interest" description="Disordered" evidence="1">
    <location>
        <begin position="172"/>
        <end position="210"/>
    </location>
</feature>
<gene>
    <name evidence="2" type="ORF">NYZ96_16060</name>
</gene>
<evidence type="ECO:0000313" key="3">
    <source>
        <dbReference type="Proteomes" id="UP001059745"/>
    </source>
</evidence>
<name>A0AB38TQH2_BURGA</name>
<dbReference type="EMBL" id="CP104214">
    <property type="protein sequence ID" value="UWX69696.1"/>
    <property type="molecule type" value="Genomic_DNA"/>
</dbReference>
<dbReference type="RefSeq" id="WP_172877791.1">
    <property type="nucleotide sequence ID" value="NZ_CADEQD010000004.1"/>
</dbReference>
<evidence type="ECO:0000256" key="1">
    <source>
        <dbReference type="SAM" id="MobiDB-lite"/>
    </source>
</evidence>
<accession>A0AB38TQH2</accession>
<sequence length="210" mass="22240">MLHCIRLPMRVTPDIRGIATNTQYAKILRFSNSASTFRMPSFEPVSRQLRQPGAVPAITDQRGGRRGVVTVPSCRPHCAAGSMKVTQPGGQPIHEPRPSMTSDREPHVVDAAASSGRAFCSGRSEAAIPACRAHLAHLSPVFSPRITPRSPDRVLAVGSRAARAAGRDAARSGVGRYSRGGARRTAGRPFIPTWLGASPPVPDGAGSAHE</sequence>
<reference evidence="2" key="1">
    <citation type="submission" date="2022-09" db="EMBL/GenBank/DDBJ databases">
        <title>Genomic of Burkholderia gladioli.</title>
        <authorList>
            <person name="Wu H."/>
        </authorList>
    </citation>
    <scope>NUCLEOTIDE SEQUENCE</scope>
    <source>
        <strain evidence="2">ZN-S4</strain>
    </source>
</reference>
<feature type="compositionally biased region" description="Basic and acidic residues" evidence="1">
    <location>
        <begin position="94"/>
        <end position="104"/>
    </location>
</feature>
<protein>
    <submittedName>
        <fullName evidence="2">Uncharacterized protein</fullName>
    </submittedName>
</protein>
<dbReference type="Proteomes" id="UP001059745">
    <property type="component" value="Chromosome 1"/>
</dbReference>
<proteinExistence type="predicted"/>
<organism evidence="2 3">
    <name type="scientific">Burkholderia gladioli</name>
    <name type="common">Pseudomonas marginata</name>
    <name type="synonym">Phytomonas marginata</name>
    <dbReference type="NCBI Taxonomy" id="28095"/>
    <lineage>
        <taxon>Bacteria</taxon>
        <taxon>Pseudomonadati</taxon>
        <taxon>Pseudomonadota</taxon>
        <taxon>Betaproteobacteria</taxon>
        <taxon>Burkholderiales</taxon>
        <taxon>Burkholderiaceae</taxon>
        <taxon>Burkholderia</taxon>
    </lineage>
</organism>